<dbReference type="InterPro" id="IPR050576">
    <property type="entry name" value="Cilia_flagella_integrity"/>
</dbReference>
<keyword evidence="4" id="KW-0175">Coiled coil</keyword>
<dbReference type="SUPFAM" id="SSF52058">
    <property type="entry name" value="L domain-like"/>
    <property type="match status" value="1"/>
</dbReference>
<evidence type="ECO:0008006" key="8">
    <source>
        <dbReference type="Google" id="ProtNLM"/>
    </source>
</evidence>
<evidence type="ECO:0000256" key="2">
    <source>
        <dbReference type="ARBA" id="ARBA00022614"/>
    </source>
</evidence>
<organism evidence="6 7">
    <name type="scientific">Chlamydomonas incerta</name>
    <dbReference type="NCBI Taxonomy" id="51695"/>
    <lineage>
        <taxon>Eukaryota</taxon>
        <taxon>Viridiplantae</taxon>
        <taxon>Chlorophyta</taxon>
        <taxon>core chlorophytes</taxon>
        <taxon>Chlorophyceae</taxon>
        <taxon>CS clade</taxon>
        <taxon>Chlamydomonadales</taxon>
        <taxon>Chlamydomonadaceae</taxon>
        <taxon>Chlamydomonas</taxon>
    </lineage>
</organism>
<feature type="region of interest" description="Disordered" evidence="5">
    <location>
        <begin position="158"/>
        <end position="259"/>
    </location>
</feature>
<dbReference type="PANTHER" id="PTHR45973:SF35">
    <property type="entry name" value="LEUCINE-RICH REPEAT-CONTAINING PROTEIN 43"/>
    <property type="match status" value="1"/>
</dbReference>
<name>A0A835T4P5_CHLIN</name>
<dbReference type="EMBL" id="JAEHOC010000024">
    <property type="protein sequence ID" value="KAG2431526.1"/>
    <property type="molecule type" value="Genomic_DNA"/>
</dbReference>
<keyword evidence="7" id="KW-1185">Reference proteome</keyword>
<feature type="region of interest" description="Disordered" evidence="5">
    <location>
        <begin position="340"/>
        <end position="362"/>
    </location>
</feature>
<feature type="region of interest" description="Disordered" evidence="5">
    <location>
        <begin position="439"/>
        <end position="480"/>
    </location>
</feature>
<accession>A0A835T4P5</accession>
<evidence type="ECO:0000256" key="5">
    <source>
        <dbReference type="SAM" id="MobiDB-lite"/>
    </source>
</evidence>
<dbReference type="Gene3D" id="3.80.10.10">
    <property type="entry name" value="Ribonuclease Inhibitor"/>
    <property type="match status" value="1"/>
</dbReference>
<dbReference type="OrthoDB" id="1517790at2759"/>
<evidence type="ECO:0000256" key="4">
    <source>
        <dbReference type="SAM" id="Coils"/>
    </source>
</evidence>
<dbReference type="Proteomes" id="UP000650467">
    <property type="component" value="Unassembled WGS sequence"/>
</dbReference>
<feature type="compositionally biased region" description="Low complexity" evidence="5">
    <location>
        <begin position="447"/>
        <end position="480"/>
    </location>
</feature>
<comment type="subcellular location">
    <subcellularLocation>
        <location evidence="1">Cytoplasm</location>
        <location evidence="1">Cytoskeleton</location>
        <location evidence="1">Cilium axoneme</location>
    </subcellularLocation>
</comment>
<dbReference type="InterPro" id="IPR001611">
    <property type="entry name" value="Leu-rich_rpt"/>
</dbReference>
<dbReference type="GO" id="GO:0005930">
    <property type="term" value="C:axoneme"/>
    <property type="evidence" value="ECO:0007669"/>
    <property type="project" value="UniProtKB-SubCell"/>
</dbReference>
<evidence type="ECO:0000256" key="3">
    <source>
        <dbReference type="ARBA" id="ARBA00022737"/>
    </source>
</evidence>
<dbReference type="PANTHER" id="PTHR45973">
    <property type="entry name" value="PROTEIN PHOSPHATASE 1 REGULATORY SUBUNIT SDS22-RELATED"/>
    <property type="match status" value="1"/>
</dbReference>
<comment type="caution">
    <text evidence="6">The sequence shown here is derived from an EMBL/GenBank/DDBJ whole genome shotgun (WGS) entry which is preliminary data.</text>
</comment>
<reference evidence="6" key="1">
    <citation type="journal article" date="2020" name="bioRxiv">
        <title>Comparative genomics of Chlamydomonas.</title>
        <authorList>
            <person name="Craig R.J."/>
            <person name="Hasan A.R."/>
            <person name="Ness R.W."/>
            <person name="Keightley P.D."/>
        </authorList>
    </citation>
    <scope>NUCLEOTIDE SEQUENCE</scope>
    <source>
        <strain evidence="6">SAG 7.73</strain>
    </source>
</reference>
<feature type="compositionally biased region" description="Gly residues" evidence="5">
    <location>
        <begin position="158"/>
        <end position="172"/>
    </location>
</feature>
<proteinExistence type="predicted"/>
<keyword evidence="2" id="KW-0433">Leucine-rich repeat</keyword>
<protein>
    <recommendedName>
        <fullName evidence="8">Flagellar associated protein</fullName>
    </recommendedName>
</protein>
<dbReference type="PROSITE" id="PS51450">
    <property type="entry name" value="LRR"/>
    <property type="match status" value="2"/>
</dbReference>
<dbReference type="Pfam" id="PF14580">
    <property type="entry name" value="LRR_9"/>
    <property type="match status" value="1"/>
</dbReference>
<dbReference type="InterPro" id="IPR032675">
    <property type="entry name" value="LRR_dom_sf"/>
</dbReference>
<feature type="compositionally biased region" description="Gly residues" evidence="5">
    <location>
        <begin position="349"/>
        <end position="358"/>
    </location>
</feature>
<evidence type="ECO:0000256" key="1">
    <source>
        <dbReference type="ARBA" id="ARBA00004430"/>
    </source>
</evidence>
<evidence type="ECO:0000313" key="7">
    <source>
        <dbReference type="Proteomes" id="UP000650467"/>
    </source>
</evidence>
<keyword evidence="3" id="KW-0677">Repeat</keyword>
<evidence type="ECO:0000313" key="6">
    <source>
        <dbReference type="EMBL" id="KAG2431526.1"/>
    </source>
</evidence>
<gene>
    <name evidence="6" type="ORF">HXX76_009540</name>
</gene>
<feature type="coiled-coil region" evidence="4">
    <location>
        <begin position="481"/>
        <end position="508"/>
    </location>
</feature>
<sequence length="540" mass="54244">MLSSLTGFQHLKSLVSLNLNFNALTSLDGISSCTALQHLFVANNRIRDVGPLVSCEHLQTLHLFRNNIGNLDLTMGVLVNLPKLKELELAGNPCSMAPEYKNRVVLQLDLESLDGDQINQLDYDLANEFFAANGGMPAGVGPRVDILTLEDVDAAGAGGGAGAARTSGGGTGASESVPEGASVSGEPSAADTGAAGVGSSQRHSASGGLGPVPEATPAVAGGAGSGSSSRVGPPPATAWVPLPRPGTATGRTIPAGPSGAPLLPRPGTAAFRPGSASANGGGLARPGSAYSGTQVSVQLLSNEILNDHPLILEYLAKHVLMEGMALAEAAAGGGGAAAAASVGAAGRPGSSGEGGRAGRGPSFAQRLRDTAAAMNACEDVDAKTLAGSGAELIATPQTVRRGMAEEMVAAAGPHELTRQLVRLCEVLIKEVEAARAGRPHSAHAVLGRPGTAAGGRPTTPAPGGAAGASSSSTPVVVSSPATAAEGELTAARAEVARLCRENKALRLENENMYWLAEEVKRLKAELDRERSGKQAGAAGR</sequence>
<dbReference type="AlphaFoldDB" id="A0A835T4P5"/>